<sequence>MCGGEPSLHCPTDDAFLVRFLRSRKYDTQAAFENLKKYFKARKDHPEMFKDLTPSMVPFDAVCSKHGLITVSRHRDTMGRIPVLVKGGAWNADICTVNDFVRVVLVLLEHFLHLDDSLIRGTVLIADLKGLNLYHMAHYTPSVMRTLAGFVQVRPFGCDLEELHPLVPDGVIPEEHGGTNESYDYKSLERELQSEESYYQNLGSYGYIDTPTLTETEPESNGSLTDDITLSEEYVHL</sequence>
<keyword evidence="2" id="KW-1185">Reference proteome</keyword>
<proteinExistence type="predicted"/>
<gene>
    <name evidence="1" type="ORF">HPB50_005575</name>
</gene>
<evidence type="ECO:0000313" key="1">
    <source>
        <dbReference type="EMBL" id="KAH6935415.1"/>
    </source>
</evidence>
<dbReference type="EMBL" id="CM023483">
    <property type="protein sequence ID" value="KAH6935415.1"/>
    <property type="molecule type" value="Genomic_DNA"/>
</dbReference>
<dbReference type="Proteomes" id="UP000821845">
    <property type="component" value="Chromosome 3"/>
</dbReference>
<protein>
    <submittedName>
        <fullName evidence="1">Uncharacterized protein</fullName>
    </submittedName>
</protein>
<evidence type="ECO:0000313" key="2">
    <source>
        <dbReference type="Proteomes" id="UP000821845"/>
    </source>
</evidence>
<name>A0ACB7SLB4_HYAAI</name>
<accession>A0ACB7SLB4</accession>
<comment type="caution">
    <text evidence="1">The sequence shown here is derived from an EMBL/GenBank/DDBJ whole genome shotgun (WGS) entry which is preliminary data.</text>
</comment>
<reference evidence="1" key="1">
    <citation type="submission" date="2020-05" db="EMBL/GenBank/DDBJ databases">
        <title>Large-scale comparative analyses of tick genomes elucidate their genetic diversity and vector capacities.</title>
        <authorList>
            <person name="Jia N."/>
            <person name="Wang J."/>
            <person name="Shi W."/>
            <person name="Du L."/>
            <person name="Sun Y."/>
            <person name="Zhan W."/>
            <person name="Jiang J."/>
            <person name="Wang Q."/>
            <person name="Zhang B."/>
            <person name="Ji P."/>
            <person name="Sakyi L.B."/>
            <person name="Cui X."/>
            <person name="Yuan T."/>
            <person name="Jiang B."/>
            <person name="Yang W."/>
            <person name="Lam T.T.-Y."/>
            <person name="Chang Q."/>
            <person name="Ding S."/>
            <person name="Wang X."/>
            <person name="Zhu J."/>
            <person name="Ruan X."/>
            <person name="Zhao L."/>
            <person name="Wei J."/>
            <person name="Que T."/>
            <person name="Du C."/>
            <person name="Cheng J."/>
            <person name="Dai P."/>
            <person name="Han X."/>
            <person name="Huang E."/>
            <person name="Gao Y."/>
            <person name="Liu J."/>
            <person name="Shao H."/>
            <person name="Ye R."/>
            <person name="Li L."/>
            <person name="Wei W."/>
            <person name="Wang X."/>
            <person name="Wang C."/>
            <person name="Yang T."/>
            <person name="Huo Q."/>
            <person name="Li W."/>
            <person name="Guo W."/>
            <person name="Chen H."/>
            <person name="Zhou L."/>
            <person name="Ni X."/>
            <person name="Tian J."/>
            <person name="Zhou Y."/>
            <person name="Sheng Y."/>
            <person name="Liu T."/>
            <person name="Pan Y."/>
            <person name="Xia L."/>
            <person name="Li J."/>
            <person name="Zhao F."/>
            <person name="Cao W."/>
        </authorList>
    </citation>
    <scope>NUCLEOTIDE SEQUENCE</scope>
    <source>
        <strain evidence="1">Hyas-2018</strain>
    </source>
</reference>
<organism evidence="1 2">
    <name type="scientific">Hyalomma asiaticum</name>
    <name type="common">Tick</name>
    <dbReference type="NCBI Taxonomy" id="266040"/>
    <lineage>
        <taxon>Eukaryota</taxon>
        <taxon>Metazoa</taxon>
        <taxon>Ecdysozoa</taxon>
        <taxon>Arthropoda</taxon>
        <taxon>Chelicerata</taxon>
        <taxon>Arachnida</taxon>
        <taxon>Acari</taxon>
        <taxon>Parasitiformes</taxon>
        <taxon>Ixodida</taxon>
        <taxon>Ixodoidea</taxon>
        <taxon>Ixodidae</taxon>
        <taxon>Hyalomminae</taxon>
        <taxon>Hyalomma</taxon>
    </lineage>
</organism>